<dbReference type="PROSITE" id="PS50850">
    <property type="entry name" value="MFS"/>
    <property type="match status" value="1"/>
</dbReference>
<comment type="caution">
    <text evidence="9">The sequence shown here is derived from an EMBL/GenBank/DDBJ whole genome shotgun (WGS) entry which is preliminary data.</text>
</comment>
<feature type="transmembrane region" description="Helical" evidence="7">
    <location>
        <begin position="509"/>
        <end position="529"/>
    </location>
</feature>
<feature type="transmembrane region" description="Helical" evidence="7">
    <location>
        <begin position="454"/>
        <end position="470"/>
    </location>
</feature>
<dbReference type="InterPro" id="IPR020846">
    <property type="entry name" value="MFS_dom"/>
</dbReference>
<evidence type="ECO:0000313" key="9">
    <source>
        <dbReference type="EMBL" id="MDN8600437.1"/>
    </source>
</evidence>
<proteinExistence type="inferred from homology"/>
<dbReference type="InterPro" id="IPR011701">
    <property type="entry name" value="MFS"/>
</dbReference>
<feature type="transmembrane region" description="Helical" evidence="7">
    <location>
        <begin position="381"/>
        <end position="401"/>
    </location>
</feature>
<dbReference type="PANTHER" id="PTHR11662">
    <property type="entry name" value="SOLUTE CARRIER FAMILY 17"/>
    <property type="match status" value="1"/>
</dbReference>
<reference evidence="9 10" key="1">
    <citation type="submission" date="2023-07" db="EMBL/GenBank/DDBJ databases">
        <title>Citrobacter selenititolerans sp. nov., isolated from seleniferous soil.</title>
        <authorList>
            <person name="Zhang S."/>
            <person name="Li K."/>
            <person name="Peng J."/>
            <person name="Wang H."/>
            <person name="Sun J."/>
            <person name="Guo Y."/>
        </authorList>
    </citation>
    <scope>NUCLEOTIDE SEQUENCE [LARGE SCALE GENOMIC DNA]</scope>
    <source>
        <strain evidence="9 10">S2-9</strain>
    </source>
</reference>
<comment type="subcellular location">
    <subcellularLocation>
        <location evidence="1">Membrane</location>
        <topology evidence="1">Multi-pass membrane protein</topology>
    </subcellularLocation>
</comment>
<keyword evidence="10" id="KW-1185">Reference proteome</keyword>
<evidence type="ECO:0000256" key="6">
    <source>
        <dbReference type="ARBA" id="ARBA00038514"/>
    </source>
</evidence>
<gene>
    <name evidence="9" type="ORF">Q0A17_13600</name>
</gene>
<evidence type="ECO:0000256" key="1">
    <source>
        <dbReference type="ARBA" id="ARBA00004141"/>
    </source>
</evidence>
<evidence type="ECO:0000256" key="7">
    <source>
        <dbReference type="SAM" id="Phobius"/>
    </source>
</evidence>
<feature type="transmembrane region" description="Helical" evidence="7">
    <location>
        <begin position="68"/>
        <end position="90"/>
    </location>
</feature>
<dbReference type="Gene3D" id="1.20.1250.20">
    <property type="entry name" value="MFS general substrate transporter like domains"/>
    <property type="match status" value="2"/>
</dbReference>
<feature type="domain" description="Major facilitator superfamily (MFS) profile" evidence="8">
    <location>
        <begin position="162"/>
        <end position="567"/>
    </location>
</feature>
<feature type="transmembrane region" description="Helical" evidence="7">
    <location>
        <begin position="196"/>
        <end position="215"/>
    </location>
</feature>
<keyword evidence="2" id="KW-1003">Cell membrane</keyword>
<comment type="similarity">
    <text evidence="6">Belongs to the major facilitator superfamily. Phthalate permease family.</text>
</comment>
<feature type="transmembrane region" description="Helical" evidence="7">
    <location>
        <begin position="476"/>
        <end position="497"/>
    </location>
</feature>
<sequence length="572" mass="63600">MQAFNGIFCQVRFFQHEISFIKEVLLKNNGSYTGLDGDPRAQEAEREEKTCKCDKSLKCRVFQSDQHLIINFIVVIFITLTTVGSDITHIKLWQDFRDLNSLSNPSRTQTRSLTLAERKFCCVCLDKISYRDGGNTMGQLQSGVSKQAVKMNSTTSRYRWTICALLFFSVTINNLDRSILGLLAPMLQKDIGWNEIEYGNIVTAFQAAYALGLFLCGRIVDVYGARLVLPIALALWSVAAMAHGMVGTVIGFIYARIFLGLGESANFPSAVKVAAEWFPKRERAFATGIFNAGSNVGNIFAPIIIPWIALQWGWREAFVATGAVGFIWIVFWLFLYGKPEKIKKVNEEELAWINQDDDAGTTEQSQQKISWLGLLKYKQTWAFAICKFLTDPIFWFFLFWLPKWLHDARGIDMAHMAMPLVLINILATMGGLAGGYLPAWMVNRGMAVNKARKLTLLLCATCVLPILLVSNASNLWVAVSLIGLAVAAHQGWSVNLYTSVSDMFPKQAVGAVVGIGCLIGSLGSILFTQATGHILQATGNYWSIFLMGGFAYLLGFLIMHFLIPTMAAAKFK</sequence>
<evidence type="ECO:0000256" key="3">
    <source>
        <dbReference type="ARBA" id="ARBA00022692"/>
    </source>
</evidence>
<keyword evidence="5 7" id="KW-0472">Membrane</keyword>
<evidence type="ECO:0000256" key="5">
    <source>
        <dbReference type="ARBA" id="ARBA00023136"/>
    </source>
</evidence>
<dbReference type="InterPro" id="IPR036259">
    <property type="entry name" value="MFS_trans_sf"/>
</dbReference>
<name>A0ABT8PWH6_9ENTR</name>
<dbReference type="EMBL" id="JAUJYW010000005">
    <property type="protein sequence ID" value="MDN8600437.1"/>
    <property type="molecule type" value="Genomic_DNA"/>
</dbReference>
<protein>
    <submittedName>
        <fullName evidence="9">MFS transporter</fullName>
    </submittedName>
</protein>
<keyword evidence="3 7" id="KW-0812">Transmembrane</keyword>
<evidence type="ECO:0000313" key="10">
    <source>
        <dbReference type="Proteomes" id="UP001174867"/>
    </source>
</evidence>
<evidence type="ECO:0000256" key="4">
    <source>
        <dbReference type="ARBA" id="ARBA00022989"/>
    </source>
</evidence>
<feature type="transmembrane region" description="Helical" evidence="7">
    <location>
        <begin position="284"/>
        <end position="305"/>
    </location>
</feature>
<evidence type="ECO:0000256" key="2">
    <source>
        <dbReference type="ARBA" id="ARBA00022475"/>
    </source>
</evidence>
<dbReference type="CDD" id="cd17319">
    <property type="entry name" value="MFS_ExuT_GudP_like"/>
    <property type="match status" value="1"/>
</dbReference>
<dbReference type="RefSeq" id="WP_301699830.1">
    <property type="nucleotide sequence ID" value="NZ_JAUJYW010000005.1"/>
</dbReference>
<dbReference type="PANTHER" id="PTHR11662:SF285">
    <property type="entry name" value="HEXURONATE TRANSPORTER"/>
    <property type="match status" value="1"/>
</dbReference>
<feature type="transmembrane region" description="Helical" evidence="7">
    <location>
        <begin position="541"/>
        <end position="563"/>
    </location>
</feature>
<dbReference type="Pfam" id="PF07690">
    <property type="entry name" value="MFS_1"/>
    <property type="match status" value="1"/>
</dbReference>
<feature type="transmembrane region" description="Helical" evidence="7">
    <location>
        <begin position="158"/>
        <end position="175"/>
    </location>
</feature>
<dbReference type="SUPFAM" id="SSF103473">
    <property type="entry name" value="MFS general substrate transporter"/>
    <property type="match status" value="1"/>
</dbReference>
<feature type="transmembrane region" description="Helical" evidence="7">
    <location>
        <begin position="317"/>
        <end position="336"/>
    </location>
</feature>
<organism evidence="9 10">
    <name type="scientific">Citrobacter enshiensis</name>
    <dbReference type="NCBI Taxonomy" id="2971264"/>
    <lineage>
        <taxon>Bacteria</taxon>
        <taxon>Pseudomonadati</taxon>
        <taxon>Pseudomonadota</taxon>
        <taxon>Gammaproteobacteria</taxon>
        <taxon>Enterobacterales</taxon>
        <taxon>Enterobacteriaceae</taxon>
        <taxon>Citrobacter</taxon>
    </lineage>
</organism>
<dbReference type="Proteomes" id="UP001174867">
    <property type="component" value="Unassembled WGS sequence"/>
</dbReference>
<feature type="transmembrane region" description="Helical" evidence="7">
    <location>
        <begin position="227"/>
        <end position="254"/>
    </location>
</feature>
<accession>A0ABT8PWH6</accession>
<feature type="transmembrane region" description="Helical" evidence="7">
    <location>
        <begin position="421"/>
        <end position="442"/>
    </location>
</feature>
<keyword evidence="4 7" id="KW-1133">Transmembrane helix</keyword>
<dbReference type="InterPro" id="IPR050382">
    <property type="entry name" value="MFS_Na/Anion_cotransporter"/>
</dbReference>
<evidence type="ECO:0000259" key="8">
    <source>
        <dbReference type="PROSITE" id="PS50850"/>
    </source>
</evidence>